<dbReference type="PANTHER" id="PTHR47481">
    <property type="match status" value="1"/>
</dbReference>
<evidence type="ECO:0000313" key="1">
    <source>
        <dbReference type="EMBL" id="KAJ9560165.1"/>
    </source>
</evidence>
<dbReference type="EMBL" id="JARYMX010000002">
    <property type="protein sequence ID" value="KAJ9560165.1"/>
    <property type="molecule type" value="Genomic_DNA"/>
</dbReference>
<evidence type="ECO:0000313" key="2">
    <source>
        <dbReference type="Proteomes" id="UP001172457"/>
    </source>
</evidence>
<dbReference type="PANTHER" id="PTHR47481:SF22">
    <property type="entry name" value="RETROTRANSPOSON GAG DOMAIN-CONTAINING PROTEIN"/>
    <property type="match status" value="1"/>
</dbReference>
<dbReference type="AlphaFoldDB" id="A0AA38WPK3"/>
<accession>A0AA38WPK3</accession>
<protein>
    <recommendedName>
        <fullName evidence="3">Retrotransposon Copia-like N-terminal domain-containing protein</fullName>
    </recommendedName>
</protein>
<evidence type="ECO:0008006" key="3">
    <source>
        <dbReference type="Google" id="ProtNLM"/>
    </source>
</evidence>
<sequence>MVTQTIPNDLEPTVPIIIINLSNILKLTSTNYLSWKLQIEATLVGYELFKFLDGSHPTPPPTVVKNNESVSNLAYLTWVRQDRLLFGALIDTLEHTIVPLISRTTTSQVMWETLANTFASASRGHIKQLKAQLKTITKGPQSITEFMQVVKVLTDQLAILGDPVKTEDITDKVLEGLDSSYQGVIDAVNARDTPISFAELHEKLINRELTIKAQPYLAPILPPFTILPAALFITTIIDNPTLPITFIMLIHTPNLLNFPLLTTLANVPSLGGVNGVTPKVTFFKSVLFSKKSTLPFVHPVPHLTHPILPKPMSPPLPHQPVLHHGFLTQAHHIMLLMISLTSHYINRMMAPKKL</sequence>
<dbReference type="Pfam" id="PF14223">
    <property type="entry name" value="Retrotran_gag_2"/>
    <property type="match status" value="1"/>
</dbReference>
<comment type="caution">
    <text evidence="1">The sequence shown here is derived from an EMBL/GenBank/DDBJ whole genome shotgun (WGS) entry which is preliminary data.</text>
</comment>
<reference evidence="1" key="1">
    <citation type="submission" date="2023-03" db="EMBL/GenBank/DDBJ databases">
        <title>Chromosome-scale reference genome and RAD-based genetic map of yellow starthistle (Centaurea solstitialis) reveal putative structural variation and QTLs associated with invader traits.</title>
        <authorList>
            <person name="Reatini B."/>
            <person name="Cang F.A."/>
            <person name="Jiang Q."/>
            <person name="Mckibben M.T.W."/>
            <person name="Barker M.S."/>
            <person name="Rieseberg L.H."/>
            <person name="Dlugosch K.M."/>
        </authorList>
    </citation>
    <scope>NUCLEOTIDE SEQUENCE</scope>
    <source>
        <strain evidence="1">CAN-66</strain>
        <tissue evidence="1">Leaf</tissue>
    </source>
</reference>
<name>A0AA38WPK3_9ASTR</name>
<organism evidence="1 2">
    <name type="scientific">Centaurea solstitialis</name>
    <name type="common">yellow star-thistle</name>
    <dbReference type="NCBI Taxonomy" id="347529"/>
    <lineage>
        <taxon>Eukaryota</taxon>
        <taxon>Viridiplantae</taxon>
        <taxon>Streptophyta</taxon>
        <taxon>Embryophyta</taxon>
        <taxon>Tracheophyta</taxon>
        <taxon>Spermatophyta</taxon>
        <taxon>Magnoliopsida</taxon>
        <taxon>eudicotyledons</taxon>
        <taxon>Gunneridae</taxon>
        <taxon>Pentapetalae</taxon>
        <taxon>asterids</taxon>
        <taxon>campanulids</taxon>
        <taxon>Asterales</taxon>
        <taxon>Asteraceae</taxon>
        <taxon>Carduoideae</taxon>
        <taxon>Cardueae</taxon>
        <taxon>Centaureinae</taxon>
        <taxon>Centaurea</taxon>
    </lineage>
</organism>
<proteinExistence type="predicted"/>
<dbReference type="Proteomes" id="UP001172457">
    <property type="component" value="Chromosome 2"/>
</dbReference>
<gene>
    <name evidence="1" type="ORF">OSB04_005325</name>
</gene>
<keyword evidence="2" id="KW-1185">Reference proteome</keyword>